<protein>
    <submittedName>
        <fullName evidence="1">Uncharacterized protein</fullName>
    </submittedName>
</protein>
<dbReference type="Proteomes" id="UP000326936">
    <property type="component" value="Chromosome"/>
</dbReference>
<evidence type="ECO:0000313" key="1">
    <source>
        <dbReference type="EMBL" id="QFT25757.1"/>
    </source>
</evidence>
<dbReference type="EMBL" id="CP045350">
    <property type="protein sequence ID" value="QFT25757.1"/>
    <property type="molecule type" value="Genomic_DNA"/>
</dbReference>
<proteinExistence type="predicted"/>
<organism evidence="1 2">
    <name type="scientific">Vibrio aquimaris</name>
    <dbReference type="NCBI Taxonomy" id="2587862"/>
    <lineage>
        <taxon>Bacteria</taxon>
        <taxon>Pseudomonadati</taxon>
        <taxon>Pseudomonadota</taxon>
        <taxon>Gammaproteobacteria</taxon>
        <taxon>Vibrionales</taxon>
        <taxon>Vibrionaceae</taxon>
        <taxon>Vibrio</taxon>
    </lineage>
</organism>
<reference evidence="1 2" key="1">
    <citation type="submission" date="2019-10" db="EMBL/GenBank/DDBJ databases">
        <title>Complete genome sequence of Vibrio sp. strain THAF100, isolated from non-filtered water from the water column of tank 6 of a marine aquarium containing stony-coral fragments. Water maintained at 26 degree C.</title>
        <authorList>
            <person name="Ruckert C."/>
            <person name="Franco A."/>
            <person name="Kalinowski J."/>
            <person name="Glaeser S."/>
        </authorList>
    </citation>
    <scope>NUCLEOTIDE SEQUENCE [LARGE SCALE GENOMIC DNA]</scope>
    <source>
        <strain evidence="1 2">THAF100</strain>
    </source>
</reference>
<evidence type="ECO:0000313" key="2">
    <source>
        <dbReference type="Proteomes" id="UP000326936"/>
    </source>
</evidence>
<sequence>MILILALLFNGLNPEKTKVFEQMIPWSRNVDKVVLGSIFYIYQKSEY</sequence>
<dbReference type="KEGG" id="vaq:FIV01_04890"/>
<accession>A0A5P9CJ77</accession>
<dbReference type="AlphaFoldDB" id="A0A5P9CJ77"/>
<gene>
    <name evidence="1" type="ORF">FIV01_04890</name>
</gene>
<name>A0A5P9CJ77_9VIBR</name>
<keyword evidence="2" id="KW-1185">Reference proteome</keyword>